<keyword evidence="11" id="KW-0479">Metal-binding</keyword>
<feature type="transmembrane region" description="Helical" evidence="11">
    <location>
        <begin position="275"/>
        <end position="294"/>
    </location>
</feature>
<keyword evidence="7 11" id="KW-0862">Zinc</keyword>
<dbReference type="PANTHER" id="PTHR42837:SF2">
    <property type="entry name" value="MEMBRANE METALLOPROTEASE ARASP2, CHLOROPLASTIC-RELATED"/>
    <property type="match status" value="1"/>
</dbReference>
<dbReference type="InterPro" id="IPR041489">
    <property type="entry name" value="PDZ_6"/>
</dbReference>
<protein>
    <recommendedName>
        <fullName evidence="11">Zinc metalloprotease</fullName>
        <ecNumber evidence="11">3.4.24.-</ecNumber>
    </recommendedName>
</protein>
<dbReference type="Pfam" id="PF02163">
    <property type="entry name" value="Peptidase_M50"/>
    <property type="match status" value="1"/>
</dbReference>
<dbReference type="GO" id="GO:0046872">
    <property type="term" value="F:metal ion binding"/>
    <property type="evidence" value="ECO:0007669"/>
    <property type="project" value="UniProtKB-KW"/>
</dbReference>
<evidence type="ECO:0000256" key="7">
    <source>
        <dbReference type="ARBA" id="ARBA00022833"/>
    </source>
</evidence>
<dbReference type="PROSITE" id="PS50106">
    <property type="entry name" value="PDZ"/>
    <property type="match status" value="1"/>
</dbReference>
<dbReference type="SMART" id="SM00228">
    <property type="entry name" value="PDZ"/>
    <property type="match status" value="1"/>
</dbReference>
<keyword evidence="10 11" id="KW-0472">Membrane</keyword>
<feature type="transmembrane region" description="Helical" evidence="11">
    <location>
        <begin position="6"/>
        <end position="25"/>
    </location>
</feature>
<evidence type="ECO:0000256" key="3">
    <source>
        <dbReference type="ARBA" id="ARBA00007931"/>
    </source>
</evidence>
<evidence type="ECO:0000256" key="5">
    <source>
        <dbReference type="ARBA" id="ARBA00022692"/>
    </source>
</evidence>
<evidence type="ECO:0000256" key="8">
    <source>
        <dbReference type="ARBA" id="ARBA00022989"/>
    </source>
</evidence>
<dbReference type="InterPro" id="IPR001478">
    <property type="entry name" value="PDZ"/>
</dbReference>
<evidence type="ECO:0000313" key="13">
    <source>
        <dbReference type="EMBL" id="HIQ65209.1"/>
    </source>
</evidence>
<accession>A0A9D1CLW2</accession>
<evidence type="ECO:0000256" key="11">
    <source>
        <dbReference type="RuleBase" id="RU362031"/>
    </source>
</evidence>
<dbReference type="CDD" id="cd06163">
    <property type="entry name" value="S2P-M50_PDZ_RseP-like"/>
    <property type="match status" value="1"/>
</dbReference>
<dbReference type="Proteomes" id="UP000886725">
    <property type="component" value="Unassembled WGS sequence"/>
</dbReference>
<evidence type="ECO:0000256" key="6">
    <source>
        <dbReference type="ARBA" id="ARBA00022801"/>
    </source>
</evidence>
<feature type="transmembrane region" description="Helical" evidence="11">
    <location>
        <begin position="321"/>
        <end position="340"/>
    </location>
</feature>
<dbReference type="GO" id="GO:0016020">
    <property type="term" value="C:membrane"/>
    <property type="evidence" value="ECO:0007669"/>
    <property type="project" value="UniProtKB-SubCell"/>
</dbReference>
<dbReference type="EMBL" id="DVFU01000108">
    <property type="protein sequence ID" value="HIQ65209.1"/>
    <property type="molecule type" value="Genomic_DNA"/>
</dbReference>
<evidence type="ECO:0000259" key="12">
    <source>
        <dbReference type="PROSITE" id="PS50106"/>
    </source>
</evidence>
<dbReference type="GO" id="GO:0004222">
    <property type="term" value="F:metalloendopeptidase activity"/>
    <property type="evidence" value="ECO:0007669"/>
    <property type="project" value="InterPro"/>
</dbReference>
<dbReference type="NCBIfam" id="TIGR00054">
    <property type="entry name" value="RIP metalloprotease RseP"/>
    <property type="match status" value="1"/>
</dbReference>
<evidence type="ECO:0000256" key="10">
    <source>
        <dbReference type="ARBA" id="ARBA00023136"/>
    </source>
</evidence>
<dbReference type="GO" id="GO:0006508">
    <property type="term" value="P:proteolysis"/>
    <property type="evidence" value="ECO:0007669"/>
    <property type="project" value="UniProtKB-KW"/>
</dbReference>
<feature type="transmembrane region" description="Helical" evidence="11">
    <location>
        <begin position="95"/>
        <end position="117"/>
    </location>
</feature>
<dbReference type="Pfam" id="PF17820">
    <property type="entry name" value="PDZ_6"/>
    <property type="match status" value="1"/>
</dbReference>
<evidence type="ECO:0000256" key="1">
    <source>
        <dbReference type="ARBA" id="ARBA00001947"/>
    </source>
</evidence>
<comment type="caution">
    <text evidence="13">The sequence shown here is derived from an EMBL/GenBank/DDBJ whole genome shotgun (WGS) entry which is preliminary data.</text>
</comment>
<comment type="cofactor">
    <cofactor evidence="1 11">
        <name>Zn(2+)</name>
        <dbReference type="ChEBI" id="CHEBI:29105"/>
    </cofactor>
</comment>
<keyword evidence="6 11" id="KW-0378">Hydrolase</keyword>
<keyword evidence="8 11" id="KW-1133">Transmembrane helix</keyword>
<dbReference type="Gene3D" id="2.30.42.10">
    <property type="match status" value="1"/>
</dbReference>
<dbReference type="InterPro" id="IPR004387">
    <property type="entry name" value="Pept_M50_Zn"/>
</dbReference>
<comment type="subcellular location">
    <subcellularLocation>
        <location evidence="2">Membrane</location>
        <topology evidence="2">Multi-pass membrane protein</topology>
    </subcellularLocation>
</comment>
<keyword evidence="4" id="KW-0645">Protease</keyword>
<dbReference type="SUPFAM" id="SSF50156">
    <property type="entry name" value="PDZ domain-like"/>
    <property type="match status" value="1"/>
</dbReference>
<dbReference type="EC" id="3.4.24.-" evidence="11"/>
<dbReference type="CDD" id="cd23081">
    <property type="entry name" value="cpPDZ_EcRseP-like"/>
    <property type="match status" value="1"/>
</dbReference>
<keyword evidence="5 11" id="KW-0812">Transmembrane</keyword>
<keyword evidence="9 11" id="KW-0482">Metalloprotease</keyword>
<dbReference type="AlphaFoldDB" id="A0A9D1CLW2"/>
<gene>
    <name evidence="13" type="primary">rseP</name>
    <name evidence="13" type="ORF">IAC85_05670</name>
</gene>
<proteinExistence type="inferred from homology"/>
<comment type="similarity">
    <text evidence="3 11">Belongs to the peptidase M50B family.</text>
</comment>
<reference evidence="13" key="2">
    <citation type="journal article" date="2021" name="PeerJ">
        <title>Extensive microbial diversity within the chicken gut microbiome revealed by metagenomics and culture.</title>
        <authorList>
            <person name="Gilroy R."/>
            <person name="Ravi A."/>
            <person name="Getino M."/>
            <person name="Pursley I."/>
            <person name="Horton D.L."/>
            <person name="Alikhan N.F."/>
            <person name="Baker D."/>
            <person name="Gharbi K."/>
            <person name="Hall N."/>
            <person name="Watson M."/>
            <person name="Adriaenssens E.M."/>
            <person name="Foster-Nyarko E."/>
            <person name="Jarju S."/>
            <person name="Secka A."/>
            <person name="Antonio M."/>
            <person name="Oren A."/>
            <person name="Chaudhuri R.R."/>
            <person name="La Ragione R."/>
            <person name="Hildebrand F."/>
            <person name="Pallen M.J."/>
        </authorList>
    </citation>
    <scope>NUCLEOTIDE SEQUENCE</scope>
    <source>
        <strain evidence="13">CHK165-10780</strain>
    </source>
</reference>
<organism evidence="13 14">
    <name type="scientific">Candidatus Faecenecus gallistercoris</name>
    <dbReference type="NCBI Taxonomy" id="2840793"/>
    <lineage>
        <taxon>Bacteria</taxon>
        <taxon>Bacillati</taxon>
        <taxon>Bacillota</taxon>
        <taxon>Bacillota incertae sedis</taxon>
        <taxon>Candidatus Faecenecus</taxon>
    </lineage>
</organism>
<dbReference type="InterPro" id="IPR036034">
    <property type="entry name" value="PDZ_sf"/>
</dbReference>
<dbReference type="InterPro" id="IPR008915">
    <property type="entry name" value="Peptidase_M50"/>
</dbReference>
<name>A0A9D1CLW2_9FIRM</name>
<feature type="domain" description="PDZ" evidence="12">
    <location>
        <begin position="128"/>
        <end position="184"/>
    </location>
</feature>
<reference evidence="13" key="1">
    <citation type="submission" date="2020-10" db="EMBL/GenBank/DDBJ databases">
        <authorList>
            <person name="Gilroy R."/>
        </authorList>
    </citation>
    <scope>NUCLEOTIDE SEQUENCE</scope>
    <source>
        <strain evidence="13">CHK165-10780</strain>
    </source>
</reference>
<dbReference type="PANTHER" id="PTHR42837">
    <property type="entry name" value="REGULATOR OF SIGMA-E PROTEASE RSEP"/>
    <property type="match status" value="1"/>
</dbReference>
<evidence type="ECO:0000256" key="4">
    <source>
        <dbReference type="ARBA" id="ARBA00022670"/>
    </source>
</evidence>
<sequence>MLTLIYFVLILGVIVLVHEFGHFIFSKLFGVYVHEFSIGMGPAIFQRQGKNKETTYSLRAIPIGGYCALAGEDDEMDKDVPKDRCLQNKPIWQRFIIMVAGAMNNFILAVIILLLIATFAGAPNLDPIIGSVETGGPAEQAGLEAGDRVTRINNDKVSTTDDLAIFLQLADMSKPVTFYVTKEDGTETTYEVTPIAEEVDGTTTYRIGVTIDNEVRHDVLSVLSYTARKTGSLFKQMIISFQALFTGRVGFDQLSGPVGIYQIVGAQSETGLANMLYLVALLSVNVGFLNLLPIPAMDGGRIFLLLIELIKRKPVKPETENLVNTVGFILLLALMLLVTINDVVKLF</sequence>
<evidence type="ECO:0000256" key="2">
    <source>
        <dbReference type="ARBA" id="ARBA00004141"/>
    </source>
</evidence>
<evidence type="ECO:0000313" key="14">
    <source>
        <dbReference type="Proteomes" id="UP000886725"/>
    </source>
</evidence>
<evidence type="ECO:0000256" key="9">
    <source>
        <dbReference type="ARBA" id="ARBA00023049"/>
    </source>
</evidence>